<dbReference type="Proteomes" id="UP001211894">
    <property type="component" value="Unassembled WGS sequence"/>
</dbReference>
<organism evidence="1 2">
    <name type="scientific">Bacillus changyiensis</name>
    <dbReference type="NCBI Taxonomy" id="3004103"/>
    <lineage>
        <taxon>Bacteria</taxon>
        <taxon>Bacillati</taxon>
        <taxon>Bacillota</taxon>
        <taxon>Bacilli</taxon>
        <taxon>Bacillales</taxon>
        <taxon>Bacillaceae</taxon>
        <taxon>Bacillus</taxon>
    </lineage>
</organism>
<evidence type="ECO:0000313" key="1">
    <source>
        <dbReference type="EMBL" id="MDA7026694.1"/>
    </source>
</evidence>
<keyword evidence="2" id="KW-1185">Reference proteome</keyword>
<name>A0ABT4X360_9BACI</name>
<comment type="caution">
    <text evidence="1">The sequence shown here is derived from an EMBL/GenBank/DDBJ whole genome shotgun (WGS) entry which is preliminary data.</text>
</comment>
<protein>
    <recommendedName>
        <fullName evidence="3">YtxH domain-containing protein</fullName>
    </recommendedName>
</protein>
<proteinExistence type="predicted"/>
<reference evidence="1 2" key="1">
    <citation type="submission" date="2023-01" db="EMBL/GenBank/DDBJ databases">
        <title>Bacillus changyiensis sp. nov., isolated from a coastal deposit.</title>
        <authorList>
            <person name="Xiao G."/>
            <person name="Lai Q."/>
            <person name="Hu Z."/>
            <person name="Shao Z."/>
        </authorList>
    </citation>
    <scope>NUCLEOTIDE SEQUENCE [LARGE SCALE GENOMIC DNA]</scope>
    <source>
        <strain evidence="1 2">CLL-7-23</strain>
    </source>
</reference>
<evidence type="ECO:0008006" key="3">
    <source>
        <dbReference type="Google" id="ProtNLM"/>
    </source>
</evidence>
<gene>
    <name evidence="1" type="ORF">PJ311_08745</name>
</gene>
<evidence type="ECO:0000313" key="2">
    <source>
        <dbReference type="Proteomes" id="UP001211894"/>
    </source>
</evidence>
<dbReference type="EMBL" id="JAQKAB010000005">
    <property type="protein sequence ID" value="MDA7026694.1"/>
    <property type="molecule type" value="Genomic_DNA"/>
</dbReference>
<accession>A0ABT4X360</accession>
<dbReference type="RefSeq" id="WP_271340544.1">
    <property type="nucleotide sequence ID" value="NZ_JAQKAB010000005.1"/>
</dbReference>
<sequence length="105" mass="12271">MKGNRVIIRNILLGASVGVIMSLIHKPTRKACALKIAAYTDKVRRFREQPDQLTNCIQQKIRSVSDDLSFLNQQIKELREATPEVIKRIEETRDHFSKRNRKRLE</sequence>